<evidence type="ECO:0000313" key="2">
    <source>
        <dbReference type="Proteomes" id="UP001234297"/>
    </source>
</evidence>
<name>A0ACC2K599_PERAE</name>
<dbReference type="Proteomes" id="UP001234297">
    <property type="component" value="Chromosome 12"/>
</dbReference>
<organism evidence="1 2">
    <name type="scientific">Persea americana</name>
    <name type="common">Avocado</name>
    <dbReference type="NCBI Taxonomy" id="3435"/>
    <lineage>
        <taxon>Eukaryota</taxon>
        <taxon>Viridiplantae</taxon>
        <taxon>Streptophyta</taxon>
        <taxon>Embryophyta</taxon>
        <taxon>Tracheophyta</taxon>
        <taxon>Spermatophyta</taxon>
        <taxon>Magnoliopsida</taxon>
        <taxon>Magnoliidae</taxon>
        <taxon>Laurales</taxon>
        <taxon>Lauraceae</taxon>
        <taxon>Persea</taxon>
    </lineage>
</organism>
<comment type="caution">
    <text evidence="1">The sequence shown here is derived from an EMBL/GenBank/DDBJ whole genome shotgun (WGS) entry which is preliminary data.</text>
</comment>
<reference evidence="1 2" key="1">
    <citation type="journal article" date="2022" name="Hortic Res">
        <title>A haplotype resolved chromosomal level avocado genome allows analysis of novel avocado genes.</title>
        <authorList>
            <person name="Nath O."/>
            <person name="Fletcher S.J."/>
            <person name="Hayward A."/>
            <person name="Shaw L.M."/>
            <person name="Masouleh A.K."/>
            <person name="Furtado A."/>
            <person name="Henry R.J."/>
            <person name="Mitter N."/>
        </authorList>
    </citation>
    <scope>NUCLEOTIDE SEQUENCE [LARGE SCALE GENOMIC DNA]</scope>
    <source>
        <strain evidence="2">cv. Hass</strain>
    </source>
</reference>
<dbReference type="EMBL" id="CM056820">
    <property type="protein sequence ID" value="KAJ8616191.1"/>
    <property type="molecule type" value="Genomic_DNA"/>
</dbReference>
<evidence type="ECO:0000313" key="1">
    <source>
        <dbReference type="EMBL" id="KAJ8616191.1"/>
    </source>
</evidence>
<protein>
    <submittedName>
        <fullName evidence="1">Uncharacterized protein</fullName>
    </submittedName>
</protein>
<proteinExistence type="predicted"/>
<gene>
    <name evidence="1" type="ORF">MRB53_035563</name>
</gene>
<accession>A0ACC2K599</accession>
<sequence length="73" mass="8349">MLRTEMRVRLASDSGQDGQDLERMRSSTDQAYVANRNCEGLFLPPFALAPLHVIPVQLHGETAFPFKKSLRFW</sequence>
<keyword evidence="2" id="KW-1185">Reference proteome</keyword>